<evidence type="ECO:0000256" key="2">
    <source>
        <dbReference type="ARBA" id="ARBA00024023"/>
    </source>
</evidence>
<accession>A0A9P8I9R4</accession>
<evidence type="ECO:0000313" key="6">
    <source>
        <dbReference type="Proteomes" id="UP000717515"/>
    </source>
</evidence>
<gene>
    <name evidence="5" type="ORF">KVV02_000244</name>
</gene>
<dbReference type="GO" id="GO:0006417">
    <property type="term" value="P:regulation of translation"/>
    <property type="evidence" value="ECO:0007669"/>
    <property type="project" value="UniProtKB-KW"/>
</dbReference>
<dbReference type="AlphaFoldDB" id="A0A9P8I9R4"/>
<reference evidence="5" key="1">
    <citation type="submission" date="2021-07" db="EMBL/GenBank/DDBJ databases">
        <title>Draft genome of Mortierella alpina, strain LL118, isolated from an aspen leaf litter sample.</title>
        <authorList>
            <person name="Yang S."/>
            <person name="Vinatzer B.A."/>
        </authorList>
    </citation>
    <scope>NUCLEOTIDE SEQUENCE</scope>
    <source>
        <strain evidence="5">LL118</strain>
    </source>
</reference>
<dbReference type="Pfam" id="PF00867">
    <property type="entry name" value="XPG_I"/>
    <property type="match status" value="1"/>
</dbReference>
<dbReference type="Pfam" id="PF12247">
    <property type="entry name" value="MKT1_N"/>
    <property type="match status" value="1"/>
</dbReference>
<dbReference type="InterPro" id="IPR006086">
    <property type="entry name" value="XPG-I_dom"/>
</dbReference>
<comment type="caution">
    <text evidence="5">The sequence shown here is derived from an EMBL/GenBank/DDBJ whole genome shotgun (WGS) entry which is preliminary data.</text>
</comment>
<dbReference type="PANTHER" id="PTHR11081">
    <property type="entry name" value="FLAP ENDONUCLEASE FAMILY MEMBER"/>
    <property type="match status" value="1"/>
</dbReference>
<evidence type="ECO:0000259" key="4">
    <source>
        <dbReference type="SMART" id="SM00484"/>
    </source>
</evidence>
<keyword evidence="1" id="KW-0810">Translation regulation</keyword>
<dbReference type="GO" id="GO:0003730">
    <property type="term" value="F:mRNA 3'-UTR binding"/>
    <property type="evidence" value="ECO:0007669"/>
    <property type="project" value="TreeGrafter"/>
</dbReference>
<comment type="similarity">
    <text evidence="2">Belongs to the XPG/RAD2 endonuclease family.</text>
</comment>
<dbReference type="CDD" id="cd09858">
    <property type="entry name" value="PIN_MKT1"/>
    <property type="match status" value="1"/>
</dbReference>
<dbReference type="GO" id="GO:0004518">
    <property type="term" value="F:nuclease activity"/>
    <property type="evidence" value="ECO:0007669"/>
    <property type="project" value="InterPro"/>
</dbReference>
<dbReference type="CDD" id="cd09902">
    <property type="entry name" value="H3TH_MKT1"/>
    <property type="match status" value="1"/>
</dbReference>
<dbReference type="Pfam" id="PF12246">
    <property type="entry name" value="MKT1_C"/>
    <property type="match status" value="1"/>
</dbReference>
<dbReference type="InterPro" id="IPR006085">
    <property type="entry name" value="XPG_DNA_repair_N"/>
</dbReference>
<dbReference type="InterPro" id="IPR022039">
    <property type="entry name" value="MKT1_C"/>
</dbReference>
<dbReference type="PANTHER" id="PTHR11081:SF32">
    <property type="entry name" value="POST-TRANSCRIPTIONAL REGULATOR MKT1"/>
    <property type="match status" value="1"/>
</dbReference>
<proteinExistence type="inferred from homology"/>
<sequence>MVQARLYHTGARGGSTVPTSRRHKPSTPTFFAASPVTQAQPDTMPVRHLDFYTTQKSLVSVQPLSILKDIRLGIDGNVWLKKVVTTAASEQYLAGIGGTPSCLRKAIEKELEGFKAASIHPLFVFSGLALIRKDKPYVNDDPKIAKRNAAWDAVNSGKIDLALSSWSTSYVVHQPDLIHLVFRILKERNIDYIRAPYGAGAQLVYLERNPKQIIHAVYAGSELLVFDVDRVITSIDFVKQTFSVISKKAVLQDLMLSDDQFLDLCILAGFDHCPTFPPLSAEGAFAFKSIHELLLQHRTGFNAVKAYADSPQVVKSNYVDLFCRTRCAMRHQPILTDEGHIEPMNVAQAPTDIHEFIGYRLPDEVYYYMSRGIITESTMNTLLCGHGAEFSPLCNGETKEYRNFLTTEIMQMKAQILSLMKAHLHPFYDRKISVVYWYESSSVPEHVIKMDAAAVKVEDISNWKSGEQSIDTELKKSGITVPNYSFALGLLSNTGDASSTVLTKSAAAADSSAPLSTSVEVQTRHLSKLLQLRSFVDTATHTPTAYGKAVVDAFKSQPAASLDFQDALIVALELIKSGLLTSKPYSHNYTKKPVLEDEYALKAVRLITRTSSLIGARFKGVKSWAGPLSRDLLAFNSVNKILTRHLRHLGEALMLEMLLANECQKDALDYTELATQLPFAHEPSTVLGILVKEYLEVMASNSSLSKEQAVQQVEEHIGATSLSSLAHSVKEELQRGFAFWNLVCEAVKSLGAANAIGKEQAQEFMDANNWAKSHEL</sequence>
<dbReference type="Gene3D" id="3.40.50.1010">
    <property type="entry name" value="5'-nuclease"/>
    <property type="match status" value="1"/>
</dbReference>
<feature type="region of interest" description="Disordered" evidence="3">
    <location>
        <begin position="1"/>
        <end position="27"/>
    </location>
</feature>
<dbReference type="InterPro" id="IPR037314">
    <property type="entry name" value="MKT1_H3TH"/>
</dbReference>
<protein>
    <recommendedName>
        <fullName evidence="4">XPG-I domain-containing protein</fullName>
    </recommendedName>
</protein>
<dbReference type="InterPro" id="IPR006084">
    <property type="entry name" value="XPG/Rad2"/>
</dbReference>
<evidence type="ECO:0000256" key="3">
    <source>
        <dbReference type="SAM" id="MobiDB-lite"/>
    </source>
</evidence>
<dbReference type="Pfam" id="PF00752">
    <property type="entry name" value="XPG_N"/>
    <property type="match status" value="1"/>
</dbReference>
<organism evidence="5 6">
    <name type="scientific">Mortierella alpina</name>
    <name type="common">Oleaginous fungus</name>
    <name type="synonym">Mortierella renispora</name>
    <dbReference type="NCBI Taxonomy" id="64518"/>
    <lineage>
        <taxon>Eukaryota</taxon>
        <taxon>Fungi</taxon>
        <taxon>Fungi incertae sedis</taxon>
        <taxon>Mucoromycota</taxon>
        <taxon>Mortierellomycotina</taxon>
        <taxon>Mortierellomycetes</taxon>
        <taxon>Mortierellales</taxon>
        <taxon>Mortierellaceae</taxon>
        <taxon>Mortierella</taxon>
    </lineage>
</organism>
<dbReference type="Proteomes" id="UP000717515">
    <property type="component" value="Unassembled WGS sequence"/>
</dbReference>
<dbReference type="GO" id="GO:0006974">
    <property type="term" value="P:DNA damage response"/>
    <property type="evidence" value="ECO:0007669"/>
    <property type="project" value="UniProtKB-ARBA"/>
</dbReference>
<dbReference type="SUPFAM" id="SSF88723">
    <property type="entry name" value="PIN domain-like"/>
    <property type="match status" value="1"/>
</dbReference>
<evidence type="ECO:0000256" key="1">
    <source>
        <dbReference type="ARBA" id="ARBA00022845"/>
    </source>
</evidence>
<dbReference type="PRINTS" id="PR00853">
    <property type="entry name" value="XPGRADSUPER"/>
</dbReference>
<dbReference type="EMBL" id="JAIFTL010000001">
    <property type="protein sequence ID" value="KAG9327798.1"/>
    <property type="molecule type" value="Genomic_DNA"/>
</dbReference>
<name>A0A9P8I9R4_MORAP</name>
<evidence type="ECO:0000313" key="5">
    <source>
        <dbReference type="EMBL" id="KAG9327798.1"/>
    </source>
</evidence>
<dbReference type="InterPro" id="IPR029060">
    <property type="entry name" value="PIN-like_dom_sf"/>
</dbReference>
<dbReference type="InterPro" id="IPR022040">
    <property type="entry name" value="MKT1_N"/>
</dbReference>
<dbReference type="SMART" id="SM00484">
    <property type="entry name" value="XPGI"/>
    <property type="match status" value="1"/>
</dbReference>
<feature type="domain" description="XPG-I" evidence="4">
    <location>
        <begin position="186"/>
        <end position="256"/>
    </location>
</feature>